<keyword evidence="1" id="KW-0256">Endoplasmic reticulum</keyword>
<keyword evidence="1" id="KW-1133">Transmembrane helix</keyword>
<feature type="transmembrane region" description="Helical" evidence="1">
    <location>
        <begin position="89"/>
        <end position="110"/>
    </location>
</feature>
<name>A0A835PPD3_VANPL</name>
<keyword evidence="1" id="KW-0812">Transmembrane</keyword>
<comment type="caution">
    <text evidence="2">The sequence shown here is derived from an EMBL/GenBank/DDBJ whole genome shotgun (WGS) entry which is preliminary data.</text>
</comment>
<keyword evidence="1" id="KW-0653">Protein transport</keyword>
<dbReference type="PANTHER" id="PTHR12701:SF12">
    <property type="entry name" value="ENDOPLASMIC RETICULUM TRANSMEMBRANE PROTEIN"/>
    <property type="match status" value="1"/>
</dbReference>
<sequence>MALEWVVLGCTAVAEGIMLLLLTLPGLERLRPGLVALTRSALKIMLSFCLFLLMDIYWKYESRPTCGHVCSLTEHLHYKKSTLKSQHNAILIASTLLVNWLLFFVSGLVVRIDQLSKRVEKLSG</sequence>
<feature type="transmembrane region" description="Helical" evidence="1">
    <location>
        <begin position="6"/>
        <end position="27"/>
    </location>
</feature>
<dbReference type="GO" id="GO:0070973">
    <property type="term" value="P:protein localization to endoplasmic reticulum exit site"/>
    <property type="evidence" value="ECO:0007669"/>
    <property type="project" value="UniProtKB-UniRule"/>
</dbReference>
<comment type="function">
    <text evidence="1">May play a role in anterograde transport of membrane proteins from the endoplasmic reticulum to the Golgi.</text>
</comment>
<dbReference type="GO" id="GO:0006886">
    <property type="term" value="P:intracellular protein transport"/>
    <property type="evidence" value="ECO:0007669"/>
    <property type="project" value="UniProtKB-UniRule"/>
</dbReference>
<dbReference type="AlphaFoldDB" id="A0A835PPD3"/>
<comment type="subcellular location">
    <subcellularLocation>
        <location evidence="1">Endoplasmic reticulum membrane</location>
        <topology evidence="1">Multi-pass membrane protein</topology>
    </subcellularLocation>
</comment>
<protein>
    <recommendedName>
        <fullName evidence="1">Endoplasmic reticulum transmembrane protein</fullName>
    </recommendedName>
</protein>
<evidence type="ECO:0000313" key="3">
    <source>
        <dbReference type="Proteomes" id="UP000639772"/>
    </source>
</evidence>
<comment type="similarity">
    <text evidence="1">Belongs to the BCAP29/BCAP31 family.</text>
</comment>
<dbReference type="GO" id="GO:0006888">
    <property type="term" value="P:endoplasmic reticulum to Golgi vesicle-mediated transport"/>
    <property type="evidence" value="ECO:0007669"/>
    <property type="project" value="UniProtKB-UniRule"/>
</dbReference>
<dbReference type="OrthoDB" id="1645261at2759"/>
<dbReference type="EMBL" id="JADCNM010000013">
    <property type="protein sequence ID" value="KAG0456150.1"/>
    <property type="molecule type" value="Genomic_DNA"/>
</dbReference>
<keyword evidence="1" id="KW-0931">ER-Golgi transport</keyword>
<accession>A0A835PPD3</accession>
<dbReference type="PANTHER" id="PTHR12701">
    <property type="entry name" value="BCR-ASSOCIATED PROTEIN, BAP"/>
    <property type="match status" value="1"/>
</dbReference>
<dbReference type="InterPro" id="IPR008417">
    <property type="entry name" value="BAP29/BAP31"/>
</dbReference>
<organism evidence="2 3">
    <name type="scientific">Vanilla planifolia</name>
    <name type="common">Vanilla</name>
    <dbReference type="NCBI Taxonomy" id="51239"/>
    <lineage>
        <taxon>Eukaryota</taxon>
        <taxon>Viridiplantae</taxon>
        <taxon>Streptophyta</taxon>
        <taxon>Embryophyta</taxon>
        <taxon>Tracheophyta</taxon>
        <taxon>Spermatophyta</taxon>
        <taxon>Magnoliopsida</taxon>
        <taxon>Liliopsida</taxon>
        <taxon>Asparagales</taxon>
        <taxon>Orchidaceae</taxon>
        <taxon>Vanilloideae</taxon>
        <taxon>Vanilleae</taxon>
        <taxon>Vanilla</taxon>
    </lineage>
</organism>
<dbReference type="Proteomes" id="UP000639772">
    <property type="component" value="Chromosome 13"/>
</dbReference>
<keyword evidence="1" id="KW-0813">Transport</keyword>
<dbReference type="GO" id="GO:0005789">
    <property type="term" value="C:endoplasmic reticulum membrane"/>
    <property type="evidence" value="ECO:0007669"/>
    <property type="project" value="UniProtKB-SubCell"/>
</dbReference>
<keyword evidence="1" id="KW-0472">Membrane</keyword>
<evidence type="ECO:0000313" key="2">
    <source>
        <dbReference type="EMBL" id="KAG0456150.1"/>
    </source>
</evidence>
<feature type="transmembrane region" description="Helical" evidence="1">
    <location>
        <begin position="34"/>
        <end position="54"/>
    </location>
</feature>
<proteinExistence type="inferred from homology"/>
<gene>
    <name evidence="2" type="ORF">HPP92_023938</name>
</gene>
<reference evidence="2 3" key="1">
    <citation type="journal article" date="2020" name="Nat. Food">
        <title>A phased Vanilla planifolia genome enables genetic improvement of flavour and production.</title>
        <authorList>
            <person name="Hasing T."/>
            <person name="Tang H."/>
            <person name="Brym M."/>
            <person name="Khazi F."/>
            <person name="Huang T."/>
            <person name="Chambers A.H."/>
        </authorList>
    </citation>
    <scope>NUCLEOTIDE SEQUENCE [LARGE SCALE GENOMIC DNA]</scope>
    <source>
        <tissue evidence="2">Leaf</tissue>
    </source>
</reference>
<evidence type="ECO:0000256" key="1">
    <source>
        <dbReference type="RuleBase" id="RU367026"/>
    </source>
</evidence>